<evidence type="ECO:0000259" key="1">
    <source>
        <dbReference type="PROSITE" id="PS50022"/>
    </source>
</evidence>
<evidence type="ECO:0000313" key="3">
    <source>
        <dbReference type="RefSeq" id="XP_014665542.1"/>
    </source>
</evidence>
<dbReference type="Pfam" id="PF00754">
    <property type="entry name" value="F5_F8_type_C"/>
    <property type="match status" value="1"/>
</dbReference>
<proteinExistence type="predicted"/>
<accession>A0ABM1E021</accession>
<dbReference type="GeneID" id="106807645"/>
<sequence length="421" mass="45441">MNGGDYRSTVSQAALSTSATDTLSLAPGRLETFTVTITLPLESTYDVNFDVETPKHDTGSANETLINIIDVVPVYTGANIACLFLTFGATKEFYSAEENSNKDHLLVKFGMVQNTGLAAMQDSYLAGDNDVKVDITVQATDNLINMDAVAGRLQFGVSIEAGVVHVSITFGHTKQSRAEIIDPFLTVLLPKYITTPVFGACNSTVTPIATTESYGLKISYSGYRMLFQDVFSCDVSVTYERSLMAYVGILNGVVYARMGGSSFPYRSHFTKIEEAGWSPGVRSGDFHPWIQIDFGRELLVSGFTVTDNGASKPLTIDMKFGYDLKAWADALMTAQSVTFTGNSVTIPLPQKTPARYVRIVLQYDFSAGQTNPVVTVSAIGCEAEPVNTDTGCTAAFSADAMRNSPGVLLLLASSGPRHFRL</sequence>
<dbReference type="Gene3D" id="2.60.120.260">
    <property type="entry name" value="Galactose-binding domain-like"/>
    <property type="match status" value="1"/>
</dbReference>
<keyword evidence="2" id="KW-1185">Reference proteome</keyword>
<dbReference type="RefSeq" id="XP_014665542.1">
    <property type="nucleotide sequence ID" value="XM_014810056.1"/>
</dbReference>
<evidence type="ECO:0000313" key="2">
    <source>
        <dbReference type="Proteomes" id="UP000695022"/>
    </source>
</evidence>
<dbReference type="PROSITE" id="PS50022">
    <property type="entry name" value="FA58C_3"/>
    <property type="match status" value="1"/>
</dbReference>
<organism evidence="2 3">
    <name type="scientific">Priapulus caudatus</name>
    <name type="common">Priapulid worm</name>
    <dbReference type="NCBI Taxonomy" id="37621"/>
    <lineage>
        <taxon>Eukaryota</taxon>
        <taxon>Metazoa</taxon>
        <taxon>Ecdysozoa</taxon>
        <taxon>Scalidophora</taxon>
        <taxon>Priapulida</taxon>
        <taxon>Priapulimorpha</taxon>
        <taxon>Priapulimorphida</taxon>
        <taxon>Priapulidae</taxon>
        <taxon>Priapulus</taxon>
    </lineage>
</organism>
<name>A0ABM1E021_PRICU</name>
<gene>
    <name evidence="3" type="primary">LOC106807645</name>
</gene>
<dbReference type="SUPFAM" id="SSF49785">
    <property type="entry name" value="Galactose-binding domain-like"/>
    <property type="match status" value="1"/>
</dbReference>
<reference evidence="3" key="1">
    <citation type="submission" date="2025-08" db="UniProtKB">
        <authorList>
            <consortium name="RefSeq"/>
        </authorList>
    </citation>
    <scope>IDENTIFICATION</scope>
</reference>
<feature type="domain" description="F5/8 type C" evidence="1">
    <location>
        <begin position="242"/>
        <end position="381"/>
    </location>
</feature>
<protein>
    <submittedName>
        <fullName evidence="3">Uncharacterized protein LOC106807645</fullName>
    </submittedName>
</protein>
<dbReference type="InterPro" id="IPR000421">
    <property type="entry name" value="FA58C"/>
</dbReference>
<dbReference type="InterPro" id="IPR008979">
    <property type="entry name" value="Galactose-bd-like_sf"/>
</dbReference>
<dbReference type="Proteomes" id="UP000695022">
    <property type="component" value="Unplaced"/>
</dbReference>